<dbReference type="Gene3D" id="3.30.465.10">
    <property type="match status" value="1"/>
</dbReference>
<evidence type="ECO:0000313" key="4">
    <source>
        <dbReference type="EMBL" id="RQT08296.1"/>
    </source>
</evidence>
<protein>
    <submittedName>
        <fullName evidence="4">FAD-binding protein</fullName>
    </submittedName>
</protein>
<dbReference type="PANTHER" id="PTHR11748:SF103">
    <property type="entry name" value="GLYCOLATE OXIDASE SUBUNIT GLCE"/>
    <property type="match status" value="1"/>
</dbReference>
<evidence type="ECO:0000313" key="5">
    <source>
        <dbReference type="Proteomes" id="UP000277921"/>
    </source>
</evidence>
<dbReference type="Pfam" id="PF01565">
    <property type="entry name" value="FAD_binding_4"/>
    <property type="match status" value="1"/>
</dbReference>
<gene>
    <name evidence="4" type="ORF">DF051_31955</name>
</gene>
<organism evidence="4 5">
    <name type="scientific">Burkholderia contaminans</name>
    <dbReference type="NCBI Taxonomy" id="488447"/>
    <lineage>
        <taxon>Bacteria</taxon>
        <taxon>Pseudomonadati</taxon>
        <taxon>Pseudomonadota</taxon>
        <taxon>Betaproteobacteria</taxon>
        <taxon>Burkholderiales</taxon>
        <taxon>Burkholderiaceae</taxon>
        <taxon>Burkholderia</taxon>
        <taxon>Burkholderia cepacia complex</taxon>
    </lineage>
</organism>
<dbReference type="AlphaFoldDB" id="A0A3N8PN92"/>
<dbReference type="GO" id="GO:0071949">
    <property type="term" value="F:FAD binding"/>
    <property type="evidence" value="ECO:0007669"/>
    <property type="project" value="InterPro"/>
</dbReference>
<evidence type="ECO:0000256" key="2">
    <source>
        <dbReference type="ARBA" id="ARBA00022827"/>
    </source>
</evidence>
<sequence length="407" mass="43216">MQMIPTDNPLTLDRIRPRDAEDLVDIVVDADSHGRSFEIVGGGTKRGFGEPISADALLDLSAVSGIDFYEPEELVIKVRAGTPIEAVHETLAAHRQQLAFEPPDYGALFGGQAGRSTIGGIVATNLSGPRRVSSGGVRDAVLGVEGVNGRGEAFKAGGRTVKNVTGYDLPRLMAGSFGTLAVLTTVTLKLQPAWLDEITLLIDGLDDGAAIERLTDALQLPFDVSAAAHIGGARREARTTALRLEGFGVPLAARAKALVKHLGQSFTVQSIGTAASREFWRALRNLQEFADDPNACIWRLMLPGTQAARIVESMGGDAIYDWGGSLVFLRTGEADAAVQAEPLRRAVDAVGGRACLLRAPATLRRTVGAFHRHPAALRALGERVRGIFDPNRVLNPGRLVPFDAGVA</sequence>
<dbReference type="PROSITE" id="PS51387">
    <property type="entry name" value="FAD_PCMH"/>
    <property type="match status" value="1"/>
</dbReference>
<dbReference type="SUPFAM" id="SSF55103">
    <property type="entry name" value="FAD-linked oxidases, C-terminal domain"/>
    <property type="match status" value="1"/>
</dbReference>
<evidence type="ECO:0000259" key="3">
    <source>
        <dbReference type="PROSITE" id="PS51387"/>
    </source>
</evidence>
<keyword evidence="1" id="KW-0285">Flavoprotein</keyword>
<dbReference type="InterPro" id="IPR016164">
    <property type="entry name" value="FAD-linked_Oxase-like_C"/>
</dbReference>
<dbReference type="SUPFAM" id="SSF56176">
    <property type="entry name" value="FAD-binding/transporter-associated domain-like"/>
    <property type="match status" value="1"/>
</dbReference>
<reference evidence="4 5" key="1">
    <citation type="submission" date="2018-08" db="EMBL/GenBank/DDBJ databases">
        <title>Comparative analysis of Burkholderia isolates from Puerto Rico.</title>
        <authorList>
            <person name="Hall C."/>
            <person name="Sahl J."/>
            <person name="Wagner D."/>
        </authorList>
    </citation>
    <scope>NUCLEOTIDE SEQUENCE [LARGE SCALE GENOMIC DNA]</scope>
    <source>
        <strain evidence="4 5">Bp9025</strain>
    </source>
</reference>
<evidence type="ECO:0000256" key="1">
    <source>
        <dbReference type="ARBA" id="ARBA00022630"/>
    </source>
</evidence>
<dbReference type="InterPro" id="IPR036318">
    <property type="entry name" value="FAD-bd_PCMH-like_sf"/>
</dbReference>
<dbReference type="InterPro" id="IPR016166">
    <property type="entry name" value="FAD-bd_PCMH"/>
</dbReference>
<dbReference type="InterPro" id="IPR016169">
    <property type="entry name" value="FAD-bd_PCMH_sub2"/>
</dbReference>
<name>A0A3N8PN92_9BURK</name>
<comment type="caution">
    <text evidence="4">The sequence shown here is derived from an EMBL/GenBank/DDBJ whole genome shotgun (WGS) entry which is preliminary data.</text>
</comment>
<dbReference type="Proteomes" id="UP000277921">
    <property type="component" value="Unassembled WGS sequence"/>
</dbReference>
<keyword evidence="2" id="KW-0274">FAD</keyword>
<dbReference type="EMBL" id="QTQV01000025">
    <property type="protein sequence ID" value="RQT08296.1"/>
    <property type="molecule type" value="Genomic_DNA"/>
</dbReference>
<proteinExistence type="predicted"/>
<accession>A0A3N8PN92</accession>
<dbReference type="InterPro" id="IPR006094">
    <property type="entry name" value="Oxid_FAD_bind_N"/>
</dbReference>
<dbReference type="PANTHER" id="PTHR11748">
    <property type="entry name" value="D-LACTATE DEHYDROGENASE"/>
    <property type="match status" value="1"/>
</dbReference>
<feature type="domain" description="FAD-binding PCMH-type" evidence="3">
    <location>
        <begin position="7"/>
        <end position="193"/>
    </location>
</feature>
<dbReference type="GO" id="GO:0003824">
    <property type="term" value="F:catalytic activity"/>
    <property type="evidence" value="ECO:0007669"/>
    <property type="project" value="InterPro"/>
</dbReference>